<dbReference type="SUPFAM" id="SSF51905">
    <property type="entry name" value="FAD/NAD(P)-binding domain"/>
    <property type="match status" value="1"/>
</dbReference>
<keyword evidence="1" id="KW-0560">Oxidoreductase</keyword>
<dbReference type="PANTHER" id="PTHR13789:SF268">
    <property type="entry name" value="5-METHYLPHENAZINE-1-CARBOXYLATE 1-MONOOXYGENASE"/>
    <property type="match status" value="1"/>
</dbReference>
<dbReference type="PRINTS" id="PR00420">
    <property type="entry name" value="RNGMNOXGNASE"/>
</dbReference>
<name>A0A316EY90_9BURK</name>
<dbReference type="OrthoDB" id="5487740at2"/>
<dbReference type="PANTHER" id="PTHR13789">
    <property type="entry name" value="MONOOXYGENASE"/>
    <property type="match status" value="1"/>
</dbReference>
<dbReference type="AlphaFoldDB" id="A0A316EY90"/>
<evidence type="ECO:0000313" key="5">
    <source>
        <dbReference type="Proteomes" id="UP000245754"/>
    </source>
</evidence>
<dbReference type="RefSeq" id="WP_109581073.1">
    <property type="nucleotide sequence ID" value="NZ_JACBYU010000002.1"/>
</dbReference>
<dbReference type="GO" id="GO:0071949">
    <property type="term" value="F:FAD binding"/>
    <property type="evidence" value="ECO:0007669"/>
    <property type="project" value="InterPro"/>
</dbReference>
<dbReference type="Gene3D" id="3.50.50.60">
    <property type="entry name" value="FAD/NAD(P)-binding domain"/>
    <property type="match status" value="1"/>
</dbReference>
<dbReference type="GO" id="GO:0004497">
    <property type="term" value="F:monooxygenase activity"/>
    <property type="evidence" value="ECO:0007669"/>
    <property type="project" value="UniProtKB-KW"/>
</dbReference>
<dbReference type="InterPro" id="IPR002938">
    <property type="entry name" value="FAD-bd"/>
</dbReference>
<dbReference type="InterPro" id="IPR036188">
    <property type="entry name" value="FAD/NAD-bd_sf"/>
</dbReference>
<feature type="domain" description="FAD-binding" evidence="3">
    <location>
        <begin position="4"/>
        <end position="359"/>
    </location>
</feature>
<dbReference type="NCBIfam" id="NF005720">
    <property type="entry name" value="PRK07538.1"/>
    <property type="match status" value="1"/>
</dbReference>
<dbReference type="EMBL" id="QGGT01000001">
    <property type="protein sequence ID" value="PWK37341.1"/>
    <property type="molecule type" value="Genomic_DNA"/>
</dbReference>
<dbReference type="InterPro" id="IPR050493">
    <property type="entry name" value="FAD-dep_Monooxygenase_BioMet"/>
</dbReference>
<evidence type="ECO:0000259" key="3">
    <source>
        <dbReference type="Pfam" id="PF01494"/>
    </source>
</evidence>
<keyword evidence="5" id="KW-1185">Reference proteome</keyword>
<comment type="caution">
    <text evidence="4">The sequence shown here is derived from an EMBL/GenBank/DDBJ whole genome shotgun (WGS) entry which is preliminary data.</text>
</comment>
<dbReference type="Gene3D" id="3.30.9.30">
    <property type="match status" value="1"/>
</dbReference>
<accession>A0A316EY90</accession>
<dbReference type="SUPFAM" id="SSF54373">
    <property type="entry name" value="FAD-linked reductases, C-terminal domain"/>
    <property type="match status" value="1"/>
</dbReference>
<dbReference type="Pfam" id="PF01494">
    <property type="entry name" value="FAD_binding_3"/>
    <property type="match status" value="1"/>
</dbReference>
<evidence type="ECO:0000313" key="4">
    <source>
        <dbReference type="EMBL" id="PWK37341.1"/>
    </source>
</evidence>
<reference evidence="4 5" key="1">
    <citation type="submission" date="2018-05" db="EMBL/GenBank/DDBJ databases">
        <title>Genomic Encyclopedia of Type Strains, Phase IV (KMG-V): Genome sequencing to study the core and pangenomes of soil and plant-associated prokaryotes.</title>
        <authorList>
            <person name="Whitman W."/>
        </authorList>
    </citation>
    <scope>NUCLEOTIDE SEQUENCE [LARGE SCALE GENOMIC DNA]</scope>
    <source>
        <strain evidence="4 5">SLV-132</strain>
    </source>
</reference>
<sequence>MSKECEVMIIGGGIGGLTLALALHDAGIDCRVYEAAPELRPLGVGINILPHATRVLGQLGMNETLGKIGIATKEAAFFNVHGQLIFREPAGVAAGYATPQFSIHRGDLQMALLAAVQERLGKDAVVLDRRCVSAASDDTEATVTFVDAAEQTHVVKATVAVSCEGLHSALRKQFYPNEGAPKYSGINMWRGAVHWDAFLSGATMVRAGALMPGVGKMVIYPIRDNVDAQGRQLVNWVAEIESPQPAQRDWNKAGRLEDFIHAFKDWHFDWLDVTAMMEATTGILQFPMVDQDPLPTWTFGRLTLLGDAAHPMVPRGSNGAGQSILDADVLRNKFVQYGVGPEALLAYDKERVKATTDVVLTNRKAPPDKILNVVHERTQGKPFTTLEGIIEEAELRGITANYKQVAGYTVEGLKAAAGNANGA</sequence>
<proteinExistence type="predicted"/>
<keyword evidence="2" id="KW-0503">Monooxygenase</keyword>
<protein>
    <submittedName>
        <fullName evidence="4">2-polyprenyl-6-methoxyphenol hydroxylase-like FAD-dependent oxidoreductase</fullName>
    </submittedName>
</protein>
<evidence type="ECO:0000256" key="1">
    <source>
        <dbReference type="ARBA" id="ARBA00023002"/>
    </source>
</evidence>
<dbReference type="Proteomes" id="UP000245754">
    <property type="component" value="Unassembled WGS sequence"/>
</dbReference>
<gene>
    <name evidence="4" type="ORF">C7419_1011223</name>
</gene>
<evidence type="ECO:0000256" key="2">
    <source>
        <dbReference type="ARBA" id="ARBA00023033"/>
    </source>
</evidence>
<organism evidence="4 5">
    <name type="scientific">Cupriavidus plantarum</name>
    <dbReference type="NCBI Taxonomy" id="942865"/>
    <lineage>
        <taxon>Bacteria</taxon>
        <taxon>Pseudomonadati</taxon>
        <taxon>Pseudomonadota</taxon>
        <taxon>Betaproteobacteria</taxon>
        <taxon>Burkholderiales</taxon>
        <taxon>Burkholderiaceae</taxon>
        <taxon>Cupriavidus</taxon>
    </lineage>
</organism>